<dbReference type="Proteomes" id="UP000234323">
    <property type="component" value="Unassembled WGS sequence"/>
</dbReference>
<dbReference type="PANTHER" id="PTHR44329">
    <property type="entry name" value="SERINE/THREONINE-PROTEIN KINASE TNNI3K-RELATED"/>
    <property type="match status" value="1"/>
</dbReference>
<dbReference type="EMBL" id="LLXI01000466">
    <property type="protein sequence ID" value="PKY46601.1"/>
    <property type="molecule type" value="Genomic_DNA"/>
</dbReference>
<keyword evidence="4" id="KW-0067">ATP-binding</keyword>
<evidence type="ECO:0000259" key="5">
    <source>
        <dbReference type="PROSITE" id="PS50011"/>
    </source>
</evidence>
<dbReference type="InterPro" id="IPR051681">
    <property type="entry name" value="Ser/Thr_Kinases-Pseudokinases"/>
</dbReference>
<keyword evidence="3 6" id="KW-0418">Kinase</keyword>
<dbReference type="PROSITE" id="PS50011">
    <property type="entry name" value="PROTEIN_KINASE_DOM"/>
    <property type="match status" value="1"/>
</dbReference>
<sequence>MEYADGGSLRDYLKENFDMLTWRNKVSFAYQLACAVSFLHDEGIIHRNLHSGNALIHQNIIKLADFGLSERIESLTTSTEFFGICSYIDPKKLSLKSYTLDEKSDVYSIGVLLWEISSGQPPFKGIENYKLIAQVVQGLRETPIP</sequence>
<comment type="caution">
    <text evidence="6">The sequence shown here is derived from an EMBL/GenBank/DDBJ whole genome shotgun (WGS) entry which is preliminary data.</text>
</comment>
<dbReference type="InterPro" id="IPR000719">
    <property type="entry name" value="Prot_kinase_dom"/>
</dbReference>
<dbReference type="InterPro" id="IPR001245">
    <property type="entry name" value="Ser-Thr/Tyr_kinase_cat_dom"/>
</dbReference>
<dbReference type="InterPro" id="IPR011009">
    <property type="entry name" value="Kinase-like_dom_sf"/>
</dbReference>
<dbReference type="GO" id="GO:0005524">
    <property type="term" value="F:ATP binding"/>
    <property type="evidence" value="ECO:0007669"/>
    <property type="project" value="UniProtKB-KW"/>
</dbReference>
<dbReference type="AlphaFoldDB" id="A0A2I1GJ32"/>
<dbReference type="Pfam" id="PF07714">
    <property type="entry name" value="PK_Tyr_Ser-Thr"/>
    <property type="match status" value="1"/>
</dbReference>
<evidence type="ECO:0000313" key="7">
    <source>
        <dbReference type="Proteomes" id="UP000234323"/>
    </source>
</evidence>
<keyword evidence="1" id="KW-0808">Transferase</keyword>
<evidence type="ECO:0000256" key="4">
    <source>
        <dbReference type="ARBA" id="ARBA00022840"/>
    </source>
</evidence>
<protein>
    <submittedName>
        <fullName evidence="6">Kinase-like protein</fullName>
    </submittedName>
</protein>
<reference evidence="6 7" key="1">
    <citation type="submission" date="2015-10" db="EMBL/GenBank/DDBJ databases">
        <title>Genome analyses suggest a sexual origin of heterokaryosis in a supposedly ancient asexual fungus.</title>
        <authorList>
            <person name="Ropars J."/>
            <person name="Sedzielewska K."/>
            <person name="Noel J."/>
            <person name="Charron P."/>
            <person name="Farinelli L."/>
            <person name="Marton T."/>
            <person name="Kruger M."/>
            <person name="Pelin A."/>
            <person name="Brachmann A."/>
            <person name="Corradi N."/>
        </authorList>
    </citation>
    <scope>NUCLEOTIDE SEQUENCE [LARGE SCALE GENOMIC DNA]</scope>
    <source>
        <strain evidence="6 7">A4</strain>
    </source>
</reference>
<dbReference type="SUPFAM" id="SSF56112">
    <property type="entry name" value="Protein kinase-like (PK-like)"/>
    <property type="match status" value="1"/>
</dbReference>
<feature type="domain" description="Protein kinase" evidence="5">
    <location>
        <begin position="1"/>
        <end position="145"/>
    </location>
</feature>
<accession>A0A2I1GJ32</accession>
<dbReference type="GO" id="GO:0004674">
    <property type="term" value="F:protein serine/threonine kinase activity"/>
    <property type="evidence" value="ECO:0007669"/>
    <property type="project" value="TreeGrafter"/>
</dbReference>
<evidence type="ECO:0000256" key="3">
    <source>
        <dbReference type="ARBA" id="ARBA00022777"/>
    </source>
</evidence>
<gene>
    <name evidence="6" type="ORF">RhiirA4_309037</name>
</gene>
<proteinExistence type="predicted"/>
<dbReference type="PRINTS" id="PR00109">
    <property type="entry name" value="TYRKINASE"/>
</dbReference>
<feature type="non-terminal residue" evidence="6">
    <location>
        <position position="145"/>
    </location>
</feature>
<keyword evidence="7" id="KW-1185">Reference proteome</keyword>
<evidence type="ECO:0000256" key="1">
    <source>
        <dbReference type="ARBA" id="ARBA00022679"/>
    </source>
</evidence>
<organism evidence="6 7">
    <name type="scientific">Rhizophagus irregularis</name>
    <dbReference type="NCBI Taxonomy" id="588596"/>
    <lineage>
        <taxon>Eukaryota</taxon>
        <taxon>Fungi</taxon>
        <taxon>Fungi incertae sedis</taxon>
        <taxon>Mucoromycota</taxon>
        <taxon>Glomeromycotina</taxon>
        <taxon>Glomeromycetes</taxon>
        <taxon>Glomerales</taxon>
        <taxon>Glomeraceae</taxon>
        <taxon>Rhizophagus</taxon>
    </lineage>
</organism>
<evidence type="ECO:0000313" key="6">
    <source>
        <dbReference type="EMBL" id="PKY46601.1"/>
    </source>
</evidence>
<dbReference type="Gene3D" id="1.10.510.10">
    <property type="entry name" value="Transferase(Phosphotransferase) domain 1"/>
    <property type="match status" value="1"/>
</dbReference>
<keyword evidence="2" id="KW-0547">Nucleotide-binding</keyword>
<name>A0A2I1GJ32_9GLOM</name>
<evidence type="ECO:0000256" key="2">
    <source>
        <dbReference type="ARBA" id="ARBA00022741"/>
    </source>
</evidence>
<dbReference type="PANTHER" id="PTHR44329:SF288">
    <property type="entry name" value="MITOGEN-ACTIVATED PROTEIN KINASE KINASE KINASE 20"/>
    <property type="match status" value="1"/>
</dbReference>